<dbReference type="AlphaFoldDB" id="A0A2T4Z5T1"/>
<organism evidence="1 2">
    <name type="scientific">Phreatobacter oligotrophus</name>
    <dbReference type="NCBI Taxonomy" id="1122261"/>
    <lineage>
        <taxon>Bacteria</taxon>
        <taxon>Pseudomonadati</taxon>
        <taxon>Pseudomonadota</taxon>
        <taxon>Alphaproteobacteria</taxon>
        <taxon>Hyphomicrobiales</taxon>
        <taxon>Phreatobacteraceae</taxon>
        <taxon>Phreatobacter</taxon>
    </lineage>
</organism>
<dbReference type="Proteomes" id="UP000241808">
    <property type="component" value="Unassembled WGS sequence"/>
</dbReference>
<dbReference type="RefSeq" id="WP_108177119.1">
    <property type="nucleotide sequence ID" value="NZ_PZZL01000004.1"/>
</dbReference>
<dbReference type="OrthoDB" id="5738806at2"/>
<sequence length="113" mass="12204">MAPAKQKILLPAILLANDLLDGDVVFWTEQGWSIDPAQALVARDVAAAERLQQVAAEALARGAVVDAYLVDVALREDGLPVPNHFRERFKIAGPSIRPDLGKQAAFAHLRGRA</sequence>
<dbReference type="EMBL" id="PZZL01000004">
    <property type="protein sequence ID" value="PTM57248.1"/>
    <property type="molecule type" value="Genomic_DNA"/>
</dbReference>
<keyword evidence="2" id="KW-1185">Reference proteome</keyword>
<dbReference type="InterPro" id="IPR021270">
    <property type="entry name" value="DUF2849"/>
</dbReference>
<dbReference type="Pfam" id="PF11011">
    <property type="entry name" value="DUF2849"/>
    <property type="match status" value="1"/>
</dbReference>
<evidence type="ECO:0000313" key="1">
    <source>
        <dbReference type="EMBL" id="PTM57248.1"/>
    </source>
</evidence>
<reference evidence="1 2" key="1">
    <citation type="submission" date="2018-04" db="EMBL/GenBank/DDBJ databases">
        <title>Genomic Encyclopedia of Archaeal and Bacterial Type Strains, Phase II (KMG-II): from individual species to whole genera.</title>
        <authorList>
            <person name="Goeker M."/>
        </authorList>
    </citation>
    <scope>NUCLEOTIDE SEQUENCE [LARGE SCALE GENOMIC DNA]</scope>
    <source>
        <strain evidence="1 2">DSM 25521</strain>
    </source>
</reference>
<comment type="caution">
    <text evidence="1">The sequence shown here is derived from an EMBL/GenBank/DDBJ whole genome shotgun (WGS) entry which is preliminary data.</text>
</comment>
<name>A0A2T4Z5T1_9HYPH</name>
<evidence type="ECO:0000313" key="2">
    <source>
        <dbReference type="Proteomes" id="UP000241808"/>
    </source>
</evidence>
<proteinExistence type="predicted"/>
<protein>
    <submittedName>
        <fullName evidence="1">Uncharacterized protein DUF2849</fullName>
    </submittedName>
</protein>
<gene>
    <name evidence="1" type="ORF">C8P69_104298</name>
</gene>
<accession>A0A2T4Z5T1</accession>